<comment type="caution">
    <text evidence="2">The sequence shown here is derived from an EMBL/GenBank/DDBJ whole genome shotgun (WGS) entry which is preliminary data.</text>
</comment>
<gene>
    <name evidence="2" type="ORF">O0I10_007429</name>
</gene>
<proteinExistence type="predicted"/>
<accession>A0AAD7V0E2</accession>
<dbReference type="AlphaFoldDB" id="A0AAD7V0E2"/>
<sequence length="192" mass="21450">MWGITSVIGLDVPIIIFSSITLLWSIALLIIDDRRQRYAIRHILVGLTSSLILIGAVFDLNADAVNEWAATSRVGFVMPIVCFLIARSLAWCIYFDTLRTTAIPNSIRSQPTFFLFIVAAYVWTAVTILASILWTATFSTYGQAGKVDLEAAFGTGTFGLSVFLALSILLQREIFLKPRQRFNLERPLVHLH</sequence>
<feature type="transmembrane region" description="Helical" evidence="1">
    <location>
        <begin position="151"/>
        <end position="170"/>
    </location>
</feature>
<dbReference type="EMBL" id="JARTCD010000036">
    <property type="protein sequence ID" value="KAJ8656832.1"/>
    <property type="molecule type" value="Genomic_DNA"/>
</dbReference>
<name>A0AAD7V0E2_9FUNG</name>
<evidence type="ECO:0000256" key="1">
    <source>
        <dbReference type="SAM" id="Phobius"/>
    </source>
</evidence>
<keyword evidence="3" id="KW-1185">Reference proteome</keyword>
<reference evidence="2 3" key="1">
    <citation type="submission" date="2023-03" db="EMBL/GenBank/DDBJ databases">
        <title>Genome sequence of Lichtheimia ornata CBS 291.66.</title>
        <authorList>
            <person name="Mohabir J.T."/>
            <person name="Shea T.P."/>
            <person name="Kurbessoian T."/>
            <person name="Berby B."/>
            <person name="Fontaine J."/>
            <person name="Livny J."/>
            <person name="Gnirke A."/>
            <person name="Stajich J.E."/>
            <person name="Cuomo C.A."/>
        </authorList>
    </citation>
    <scope>NUCLEOTIDE SEQUENCE [LARGE SCALE GENOMIC DNA]</scope>
    <source>
        <strain evidence="2">CBS 291.66</strain>
    </source>
</reference>
<feature type="transmembrane region" description="Helical" evidence="1">
    <location>
        <begin position="74"/>
        <end position="94"/>
    </location>
</feature>
<protein>
    <submittedName>
        <fullName evidence="2">Uncharacterized protein</fullName>
    </submittedName>
</protein>
<dbReference type="GeneID" id="83214838"/>
<organism evidence="2 3">
    <name type="scientific">Lichtheimia ornata</name>
    <dbReference type="NCBI Taxonomy" id="688661"/>
    <lineage>
        <taxon>Eukaryota</taxon>
        <taxon>Fungi</taxon>
        <taxon>Fungi incertae sedis</taxon>
        <taxon>Mucoromycota</taxon>
        <taxon>Mucoromycotina</taxon>
        <taxon>Mucoromycetes</taxon>
        <taxon>Mucorales</taxon>
        <taxon>Lichtheimiaceae</taxon>
        <taxon>Lichtheimia</taxon>
    </lineage>
</organism>
<keyword evidence="1" id="KW-0472">Membrane</keyword>
<keyword evidence="1" id="KW-0812">Transmembrane</keyword>
<dbReference type="RefSeq" id="XP_058341745.1">
    <property type="nucleotide sequence ID" value="XM_058487445.1"/>
</dbReference>
<keyword evidence="1" id="KW-1133">Transmembrane helix</keyword>
<feature type="transmembrane region" description="Helical" evidence="1">
    <location>
        <begin position="12"/>
        <end position="31"/>
    </location>
</feature>
<feature type="transmembrane region" description="Helical" evidence="1">
    <location>
        <begin position="43"/>
        <end position="62"/>
    </location>
</feature>
<feature type="transmembrane region" description="Helical" evidence="1">
    <location>
        <begin position="114"/>
        <end position="136"/>
    </location>
</feature>
<evidence type="ECO:0000313" key="2">
    <source>
        <dbReference type="EMBL" id="KAJ8656832.1"/>
    </source>
</evidence>
<dbReference type="Proteomes" id="UP001234581">
    <property type="component" value="Unassembled WGS sequence"/>
</dbReference>
<evidence type="ECO:0000313" key="3">
    <source>
        <dbReference type="Proteomes" id="UP001234581"/>
    </source>
</evidence>